<dbReference type="PANTHER" id="PTHR43630">
    <property type="entry name" value="POLY-BETA-1,6-N-ACETYL-D-GLUCOSAMINE SYNTHASE"/>
    <property type="match status" value="1"/>
</dbReference>
<name>X0V7C7_9ZZZZ</name>
<evidence type="ECO:0000259" key="1">
    <source>
        <dbReference type="Pfam" id="PF00535"/>
    </source>
</evidence>
<dbReference type="InterPro" id="IPR001173">
    <property type="entry name" value="Glyco_trans_2-like"/>
</dbReference>
<evidence type="ECO:0000313" key="2">
    <source>
        <dbReference type="EMBL" id="GAG08403.1"/>
    </source>
</evidence>
<dbReference type="CDD" id="cd02511">
    <property type="entry name" value="Beta4Glucosyltransferase"/>
    <property type="match status" value="1"/>
</dbReference>
<gene>
    <name evidence="2" type="ORF">S01H1_38855</name>
</gene>
<feature type="non-terminal residue" evidence="2">
    <location>
        <position position="268"/>
    </location>
</feature>
<dbReference type="PANTHER" id="PTHR43630:SF2">
    <property type="entry name" value="GLYCOSYLTRANSFERASE"/>
    <property type="match status" value="1"/>
</dbReference>
<dbReference type="SUPFAM" id="SSF53448">
    <property type="entry name" value="Nucleotide-diphospho-sugar transferases"/>
    <property type="match status" value="1"/>
</dbReference>
<dbReference type="Gene3D" id="1.25.40.10">
    <property type="entry name" value="Tetratricopeptide repeat domain"/>
    <property type="match status" value="1"/>
</dbReference>
<dbReference type="InterPro" id="IPR019734">
    <property type="entry name" value="TPR_rpt"/>
</dbReference>
<dbReference type="InterPro" id="IPR029044">
    <property type="entry name" value="Nucleotide-diphossugar_trans"/>
</dbReference>
<protein>
    <recommendedName>
        <fullName evidence="1">Glycosyltransferase 2-like domain-containing protein</fullName>
    </recommendedName>
</protein>
<dbReference type="SUPFAM" id="SSF48452">
    <property type="entry name" value="TPR-like"/>
    <property type="match status" value="1"/>
</dbReference>
<organism evidence="2">
    <name type="scientific">marine sediment metagenome</name>
    <dbReference type="NCBI Taxonomy" id="412755"/>
    <lineage>
        <taxon>unclassified sequences</taxon>
        <taxon>metagenomes</taxon>
        <taxon>ecological metagenomes</taxon>
    </lineage>
</organism>
<dbReference type="Pfam" id="PF00535">
    <property type="entry name" value="Glycos_transf_2"/>
    <property type="match status" value="1"/>
</dbReference>
<accession>X0V7C7</accession>
<dbReference type="AlphaFoldDB" id="X0V7C7"/>
<dbReference type="SMART" id="SM00028">
    <property type="entry name" value="TPR"/>
    <property type="match status" value="2"/>
</dbReference>
<reference evidence="2" key="1">
    <citation type="journal article" date="2014" name="Front. Microbiol.">
        <title>High frequency of phylogenetically diverse reductive dehalogenase-homologous genes in deep subseafloor sedimentary metagenomes.</title>
        <authorList>
            <person name="Kawai M."/>
            <person name="Futagami T."/>
            <person name="Toyoda A."/>
            <person name="Takaki Y."/>
            <person name="Nishi S."/>
            <person name="Hori S."/>
            <person name="Arai W."/>
            <person name="Tsubouchi T."/>
            <person name="Morono Y."/>
            <person name="Uchiyama I."/>
            <person name="Ito T."/>
            <person name="Fujiyama A."/>
            <person name="Inagaki F."/>
            <person name="Takami H."/>
        </authorList>
    </citation>
    <scope>NUCLEOTIDE SEQUENCE</scope>
    <source>
        <strain evidence="2">Expedition CK06-06</strain>
    </source>
</reference>
<feature type="domain" description="Glycosyltransferase 2-like" evidence="1">
    <location>
        <begin position="2"/>
        <end position="109"/>
    </location>
</feature>
<sequence length="268" mass="30890">LLPQCLDSVRDYVDEMVAVDTGSTDNTVKIARSYGAKIFFHPWEGDFSKHRNQSISYATRDWIFILDADEFLLPECGKTVREAIEDEAIDSVYAVVKNAFDKGKGEAVSNSIRIFRNNGAIHYEGRVHNRVVGEKASKLYPITIFHEGYNLPPEQSHKKFLRTTKLLKQEIQEDPQHPRAYHYLAASYLSENMYDEATDVAMKAIKLAEDNDYHDFIYLWSHFIAGISYLKTNKVDEAEEVCLRAINKSPKHLDSHYLLTIIYFDKKN</sequence>
<dbReference type="Gene3D" id="3.90.550.10">
    <property type="entry name" value="Spore Coat Polysaccharide Biosynthesis Protein SpsA, Chain A"/>
    <property type="match status" value="1"/>
</dbReference>
<dbReference type="EMBL" id="BARS01024483">
    <property type="protein sequence ID" value="GAG08403.1"/>
    <property type="molecule type" value="Genomic_DNA"/>
</dbReference>
<dbReference type="PROSITE" id="PS50005">
    <property type="entry name" value="TPR"/>
    <property type="match status" value="1"/>
</dbReference>
<dbReference type="InterPro" id="IPR011990">
    <property type="entry name" value="TPR-like_helical_dom_sf"/>
</dbReference>
<feature type="non-terminal residue" evidence="2">
    <location>
        <position position="1"/>
    </location>
</feature>
<comment type="caution">
    <text evidence="2">The sequence shown here is derived from an EMBL/GenBank/DDBJ whole genome shotgun (WGS) entry which is preliminary data.</text>
</comment>
<proteinExistence type="predicted"/>